<accession>A0A4P7MVM5</accession>
<gene>
    <name evidence="1" type="ORF">PoMZ_08966</name>
</gene>
<evidence type="ECO:0000313" key="1">
    <source>
        <dbReference type="EMBL" id="QBZ53291.1"/>
    </source>
</evidence>
<reference evidence="1 2" key="1">
    <citation type="journal article" date="2019" name="Mol. Biol. Evol.">
        <title>Blast fungal genomes show frequent chromosomal changes, gene gains and losses, and effector gene turnover.</title>
        <authorList>
            <person name="Gomez Luciano L.B."/>
            <person name="Jason Tsai I."/>
            <person name="Chuma I."/>
            <person name="Tosa Y."/>
            <person name="Chen Y.H."/>
            <person name="Li J.Y."/>
            <person name="Li M.Y."/>
            <person name="Jade Lu M.Y."/>
            <person name="Nakayashiki H."/>
            <person name="Li W.H."/>
        </authorList>
    </citation>
    <scope>NUCLEOTIDE SEQUENCE [LARGE SCALE GENOMIC DNA]</scope>
    <source>
        <strain evidence="1">MZ5-1-6</strain>
    </source>
</reference>
<proteinExistence type="predicted"/>
<sequence length="285" mass="32263">MDDLFVTDHSDHSPDIIEPASGHMVDNALLVAQDASGNRHGAPLVMKDISEGRQDSSSSSFSQYATDIQYRRRRSRRPSQALDYRRIILRNISKAVQCYRSTHLSTGMSVPLLWSILEGDPSHSAFLRRYTLIVFYMKMSRLDDAGIKKELAKVGNVSFSIKDKSYIRKMRKKQEEGKAWSDLCDLRSDWGQDKYTLLSAVPEDTREAPIEEIAEGVRSENSVLFQSLNDARSLCAALLGDTLPNCLLIDNYSYKDSRLTTHDIKLSFQAFLSLHPSQPVKIPRC</sequence>
<organism evidence="1 2">
    <name type="scientific">Pyricularia oryzae</name>
    <name type="common">Rice blast fungus</name>
    <name type="synonym">Magnaporthe oryzae</name>
    <dbReference type="NCBI Taxonomy" id="318829"/>
    <lineage>
        <taxon>Eukaryota</taxon>
        <taxon>Fungi</taxon>
        <taxon>Dikarya</taxon>
        <taxon>Ascomycota</taxon>
        <taxon>Pezizomycotina</taxon>
        <taxon>Sordariomycetes</taxon>
        <taxon>Sordariomycetidae</taxon>
        <taxon>Magnaporthales</taxon>
        <taxon>Pyriculariaceae</taxon>
        <taxon>Pyricularia</taxon>
    </lineage>
</organism>
<evidence type="ECO:0000313" key="2">
    <source>
        <dbReference type="Proteomes" id="UP000294847"/>
    </source>
</evidence>
<name>A0A4P7MVM5_PYROR</name>
<dbReference type="Proteomes" id="UP000294847">
    <property type="component" value="Chromosome 1"/>
</dbReference>
<dbReference type="EMBL" id="CP034204">
    <property type="protein sequence ID" value="QBZ53291.1"/>
    <property type="molecule type" value="Genomic_DNA"/>
</dbReference>
<protein>
    <submittedName>
        <fullName evidence="1">Uncharacterized protein</fullName>
    </submittedName>
</protein>
<dbReference type="AlphaFoldDB" id="A0A4P7MVM5"/>